<dbReference type="EMBL" id="CAJVPW010003830">
    <property type="protein sequence ID" value="CAG8530297.1"/>
    <property type="molecule type" value="Genomic_DNA"/>
</dbReference>
<accession>A0ACA9LI14</accession>
<feature type="non-terminal residue" evidence="1">
    <location>
        <position position="1"/>
    </location>
</feature>
<protein>
    <submittedName>
        <fullName evidence="1">1914_t:CDS:1</fullName>
    </submittedName>
</protein>
<comment type="caution">
    <text evidence="1">The sequence shown here is derived from an EMBL/GenBank/DDBJ whole genome shotgun (WGS) entry which is preliminary data.</text>
</comment>
<sequence length="1368" mass="156890">MNSQIEDLFLEIETLIKLQLKDNIQNNSEVDRKFKDAITLINEIEADDEKQHGLYRYKYHSTYNSYLKTVGDMKNADKQEKLAKKFEKYSNSHAERPTQFILFTDVTTPNIVNQDRNCNLKNKKIAEQLENIYSILVDELTETNLGDKFISEIKQIFEKLNEATKIFEGYLEAVNCEIYLRKLADNLINEKLIILEVSQILTDSNDKEEFDNKPSKLENISTGLIDHLKSLKFLAHEIAYSKRIEFISFFSNSSNKIGILFKNVINTEEEINRRARVIGSCFHPDRTKNPNCPYWLKGIYKSQGDELFKLISEFKEHLLDNLNQSSEPEDKIDDCEKYGHNLWKLTIDYHNASKGEWSKLKVLKKDEINELSPEALKHNSMYMGELAYHQYRAACKVADRAKLLKKQVKLRGYMALCLYFTNKFLEAPLYALAAIHLQIQNSHNVTQQELNEAKKLFDKVNESDFNNVMALVKIKDQEISFNHRKIIQNSINKDLNNMATKLFIEADRSLVCYQTSYNEILSAKKHATSHKAKGGATIASGVIGGGVVVSTALGNICEATFEFGIRSLAGPAFLVVGAFVIVAGIYSGLGMYKKGAKMLKEPKIREKLNKIMTKALSSYDKGEYQEFINALSEEYDEKSHKSLIECCDGIGIKGTDDIVSTLKMHGFRSDGIAYLLVLLGEVLGSGKIIIEGVTHADLKTHAKRIFREALNNNLVEEARKLDNCTSELRKTSKGDYTRFFKSTYGKVLDSILSRENTELALEYLDDSLEMPFFSRLEEIRNIARINIAILNITEYDLYACREAIKIVDEVRKSIKENYQFISKAQLRLEILEDFLWIISGEVLPDTSFITLSVTTESALELDDKYINYLNNQLSFNQEKTHKYDKAVYFEHLAEKEAKINMLTSLRYWQCAQENYESLREVDSEELTYSLGYARCLLKLSKYTQVIGLSDTCPVLNILSEYWHFRSIAYFKQAKYKESMVCNTEALTIDPKNNPADKHRELIINLKVENTVKHHIDRYKSELIYEADYLKNSHSNERPVYNILSIDGGGIRGVLPALWLSEIEYRTHRPISHLFNMIAGTSTGGIIAAGLSAPQFEKFESTPNEVSNDQIYAKIYEYSDLKPRLSASELLNIYKNDAKKLFSKRSWTFFNVSDQYTNEGRSTMFKKYFEETKLSHSLTELVIPAVNETYSPMSHLFTRYDACKNSENDYTLVDTLMATTAAPTFFPPYNIWNKGTFLDGGIHLNNPASTAYGEAIKYKVANEKISVLSLGTGCYIPDPSKPELYRHLLFWAQNLPNLAMSAQEGNTDREMCNILGNRYQRWQVFFEEPIGLDNHESIPNLLELGCQYIEELDYSDENPINTLVESFEH</sequence>
<reference evidence="1" key="1">
    <citation type="submission" date="2021-06" db="EMBL/GenBank/DDBJ databases">
        <authorList>
            <person name="Kallberg Y."/>
            <person name="Tangrot J."/>
            <person name="Rosling A."/>
        </authorList>
    </citation>
    <scope>NUCLEOTIDE SEQUENCE</scope>
    <source>
        <strain evidence="1">28 12/20/2015</strain>
    </source>
</reference>
<proteinExistence type="predicted"/>
<feature type="non-terminal residue" evidence="1">
    <location>
        <position position="1368"/>
    </location>
</feature>
<dbReference type="Proteomes" id="UP000789366">
    <property type="component" value="Unassembled WGS sequence"/>
</dbReference>
<name>A0ACA9LI14_9GLOM</name>
<gene>
    <name evidence="1" type="ORF">SPELUC_LOCUS4334</name>
</gene>
<keyword evidence="2" id="KW-1185">Reference proteome</keyword>
<evidence type="ECO:0000313" key="2">
    <source>
        <dbReference type="Proteomes" id="UP000789366"/>
    </source>
</evidence>
<organism evidence="1 2">
    <name type="scientific">Cetraspora pellucida</name>
    <dbReference type="NCBI Taxonomy" id="1433469"/>
    <lineage>
        <taxon>Eukaryota</taxon>
        <taxon>Fungi</taxon>
        <taxon>Fungi incertae sedis</taxon>
        <taxon>Mucoromycota</taxon>
        <taxon>Glomeromycotina</taxon>
        <taxon>Glomeromycetes</taxon>
        <taxon>Diversisporales</taxon>
        <taxon>Gigasporaceae</taxon>
        <taxon>Cetraspora</taxon>
    </lineage>
</organism>
<evidence type="ECO:0000313" key="1">
    <source>
        <dbReference type="EMBL" id="CAG8530297.1"/>
    </source>
</evidence>